<proteinExistence type="predicted"/>
<dbReference type="AlphaFoldDB" id="X1TZW4"/>
<protein>
    <submittedName>
        <fullName evidence="2">Uncharacterized protein</fullName>
    </submittedName>
</protein>
<comment type="caution">
    <text evidence="2">The sequence shown here is derived from an EMBL/GenBank/DDBJ whole genome shotgun (WGS) entry which is preliminary data.</text>
</comment>
<dbReference type="EMBL" id="BARW01030895">
    <property type="protein sequence ID" value="GAJ10853.1"/>
    <property type="molecule type" value="Genomic_DNA"/>
</dbReference>
<evidence type="ECO:0000256" key="1">
    <source>
        <dbReference type="SAM" id="Phobius"/>
    </source>
</evidence>
<evidence type="ECO:0000313" key="2">
    <source>
        <dbReference type="EMBL" id="GAJ10853.1"/>
    </source>
</evidence>
<keyword evidence="1" id="KW-0812">Transmembrane</keyword>
<feature type="non-terminal residue" evidence="2">
    <location>
        <position position="58"/>
    </location>
</feature>
<reference evidence="2" key="1">
    <citation type="journal article" date="2014" name="Front. Microbiol.">
        <title>High frequency of phylogenetically diverse reductive dehalogenase-homologous genes in deep subseafloor sedimentary metagenomes.</title>
        <authorList>
            <person name="Kawai M."/>
            <person name="Futagami T."/>
            <person name="Toyoda A."/>
            <person name="Takaki Y."/>
            <person name="Nishi S."/>
            <person name="Hori S."/>
            <person name="Arai W."/>
            <person name="Tsubouchi T."/>
            <person name="Morono Y."/>
            <person name="Uchiyama I."/>
            <person name="Ito T."/>
            <person name="Fujiyama A."/>
            <person name="Inagaki F."/>
            <person name="Takami H."/>
        </authorList>
    </citation>
    <scope>NUCLEOTIDE SEQUENCE</scope>
    <source>
        <strain evidence="2">Expedition CK06-06</strain>
    </source>
</reference>
<feature type="transmembrane region" description="Helical" evidence="1">
    <location>
        <begin position="6"/>
        <end position="26"/>
    </location>
</feature>
<sequence>MGFDGTKIIMGAISIIIGLVLLPLMASFTKTAKDDTNVTAVAGLTSVLDLILYGFTFG</sequence>
<organism evidence="2">
    <name type="scientific">marine sediment metagenome</name>
    <dbReference type="NCBI Taxonomy" id="412755"/>
    <lineage>
        <taxon>unclassified sequences</taxon>
        <taxon>metagenomes</taxon>
        <taxon>ecological metagenomes</taxon>
    </lineage>
</organism>
<feature type="transmembrane region" description="Helical" evidence="1">
    <location>
        <begin position="38"/>
        <end position="56"/>
    </location>
</feature>
<keyword evidence="1" id="KW-1133">Transmembrane helix</keyword>
<gene>
    <name evidence="2" type="ORF">S12H4_49274</name>
</gene>
<accession>X1TZW4</accession>
<keyword evidence="1" id="KW-0472">Membrane</keyword>
<name>X1TZW4_9ZZZZ</name>